<evidence type="ECO:0000259" key="6">
    <source>
        <dbReference type="Pfam" id="PF01103"/>
    </source>
</evidence>
<name>A0A158R3X1_9BILA</name>
<dbReference type="PANTHER" id="PTHR12815:SF18">
    <property type="entry name" value="SORTING AND ASSEMBLY MACHINERY COMPONENT 50 HOMOLOG"/>
    <property type="match status" value="1"/>
</dbReference>
<dbReference type="InterPro" id="IPR039910">
    <property type="entry name" value="D15-like"/>
</dbReference>
<evidence type="ECO:0000256" key="5">
    <source>
        <dbReference type="ARBA" id="ARBA00023136"/>
    </source>
</evidence>
<accession>A0A158R3X1</accession>
<proteinExistence type="inferred from homology"/>
<comment type="subcellular location">
    <subcellularLocation>
        <location evidence="1">Mitochondrion outer membrane</location>
        <topology evidence="1">Multi-pass membrane protein</topology>
    </subcellularLocation>
</comment>
<evidence type="ECO:0000313" key="8">
    <source>
        <dbReference type="WBParaSite" id="SMUV_0000061001-mRNA-1"/>
    </source>
</evidence>
<dbReference type="WBParaSite" id="SMUV_0000061001-mRNA-1">
    <property type="protein sequence ID" value="SMUV_0000061001-mRNA-1"/>
    <property type="gene ID" value="SMUV_0000061001"/>
</dbReference>
<organism evidence="7 8">
    <name type="scientific">Syphacia muris</name>
    <dbReference type="NCBI Taxonomy" id="451379"/>
    <lineage>
        <taxon>Eukaryota</taxon>
        <taxon>Metazoa</taxon>
        <taxon>Ecdysozoa</taxon>
        <taxon>Nematoda</taxon>
        <taxon>Chromadorea</taxon>
        <taxon>Rhabditida</taxon>
        <taxon>Spirurina</taxon>
        <taxon>Oxyuridomorpha</taxon>
        <taxon>Oxyuroidea</taxon>
        <taxon>Oxyuridae</taxon>
        <taxon>Syphacia</taxon>
    </lineage>
</organism>
<evidence type="ECO:0000256" key="2">
    <source>
        <dbReference type="ARBA" id="ARBA00010913"/>
    </source>
</evidence>
<dbReference type="GO" id="GO:0045040">
    <property type="term" value="P:protein insertion into mitochondrial outer membrane"/>
    <property type="evidence" value="ECO:0007669"/>
    <property type="project" value="TreeGrafter"/>
</dbReference>
<keyword evidence="5" id="KW-0472">Membrane</keyword>
<evidence type="ECO:0000256" key="4">
    <source>
        <dbReference type="ARBA" id="ARBA00022692"/>
    </source>
</evidence>
<reference evidence="8" key="1">
    <citation type="submission" date="2016-04" db="UniProtKB">
        <authorList>
            <consortium name="WormBaseParasite"/>
        </authorList>
    </citation>
    <scope>IDENTIFICATION</scope>
</reference>
<dbReference type="Proteomes" id="UP000046393">
    <property type="component" value="Unplaced"/>
</dbReference>
<keyword evidence="3" id="KW-1134">Transmembrane beta strand</keyword>
<dbReference type="Pfam" id="PF01103">
    <property type="entry name" value="Omp85"/>
    <property type="match status" value="1"/>
</dbReference>
<dbReference type="GO" id="GO:0033108">
    <property type="term" value="P:mitochondrial respiratory chain complex assembly"/>
    <property type="evidence" value="ECO:0007669"/>
    <property type="project" value="TreeGrafter"/>
</dbReference>
<feature type="domain" description="Bacterial surface antigen (D15)" evidence="6">
    <location>
        <begin position="129"/>
        <end position="434"/>
    </location>
</feature>
<evidence type="ECO:0000313" key="7">
    <source>
        <dbReference type="Proteomes" id="UP000046393"/>
    </source>
</evidence>
<sequence length="435" mass="48563">MGSTKKVYRRADVLYGKCEDSPTVVEAVQFHGIKRTKNDALVEEIAHLYRCCDFGTLLRDVNLTAKHLVEVGLMENAIGLIDICKGNPHSYVVSFVVKEPKSFTIGAKAGVSTYGETDGILNGSKRSAFGRGEVLNASYTYTVKGNQTFNFSFLKPFLGWQKYKSLNIAAFRNFFTLPWNVSETGENGIIMQYSNLINKHLRHGANINLIWRKFFPLKEAAFSVREFAGHSLKLSLENSVAYDTRNNKLIPSKGLWCNVTQELAGLLGDSHFIKHQVDLQASTTLWFKAFITGTFQASYLMSLSNDPLHLLDRLYIGGPLNLRGFGLNSLGSRNGSSSLGGIATYFAAFHVYRPLMPSDLLFAHAYLVSGAVLPCNSYSKLRDLINERRVSAGVGITFVFQDLVRLELNYNFPLRYHSFDSYNPGFQFGAGINFL</sequence>
<keyword evidence="4" id="KW-0812">Transmembrane</keyword>
<dbReference type="STRING" id="451379.A0A158R3X1"/>
<dbReference type="InterPro" id="IPR000184">
    <property type="entry name" value="Bac_surfAg_D15"/>
</dbReference>
<dbReference type="AlphaFoldDB" id="A0A158R3X1"/>
<evidence type="ECO:0000256" key="3">
    <source>
        <dbReference type="ARBA" id="ARBA00022452"/>
    </source>
</evidence>
<dbReference type="PANTHER" id="PTHR12815">
    <property type="entry name" value="SORTING AND ASSEMBLY MACHINERY SAMM50 PROTEIN FAMILY MEMBER"/>
    <property type="match status" value="1"/>
</dbReference>
<protein>
    <submittedName>
        <fullName evidence="8">Bac_surface_Ag domain-containing protein</fullName>
    </submittedName>
</protein>
<comment type="similarity">
    <text evidence="2">Belongs to the SAM50/omp85 family.</text>
</comment>
<dbReference type="GO" id="GO:0005741">
    <property type="term" value="C:mitochondrial outer membrane"/>
    <property type="evidence" value="ECO:0007669"/>
    <property type="project" value="UniProtKB-SubCell"/>
</dbReference>
<keyword evidence="7" id="KW-1185">Reference proteome</keyword>
<evidence type="ECO:0000256" key="1">
    <source>
        <dbReference type="ARBA" id="ARBA00004374"/>
    </source>
</evidence>
<dbReference type="Gene3D" id="2.40.160.50">
    <property type="entry name" value="membrane protein fhac: a member of the omp85/tpsb transporter family"/>
    <property type="match status" value="1"/>
</dbReference>